<proteinExistence type="predicted"/>
<dbReference type="RefSeq" id="WP_344658925.1">
    <property type="nucleotide sequence ID" value="NZ_BAAAQM010000024.1"/>
</dbReference>
<name>A0ABN2S1L6_9ACTN</name>
<accession>A0ABN2S1L6</accession>
<protein>
    <submittedName>
        <fullName evidence="1">Uncharacterized protein</fullName>
    </submittedName>
</protein>
<keyword evidence="2" id="KW-1185">Reference proteome</keyword>
<evidence type="ECO:0000313" key="2">
    <source>
        <dbReference type="Proteomes" id="UP001499854"/>
    </source>
</evidence>
<sequence>MRGALARALERAWSGPGVRDLLDRAAGRPAGDVVALASLTATHLLAFAGGEQALWDAPVERAWSALSVPEKWRIQRTGLESFRSERWLAWDGTEGGWNRRLTVDPALALIMRARTSPRSVVTLQIKGMMPAVRAYAIDHGAELPQCYLAEMPDRGLTASVRGWDNPFHWCYRYGVVARDGLVRLVKEYAVMPIAEDSPFAGQPRLISAYVPPVREQNLVTRFEVRGGEVPSDLEAVVAGLLAVRVPTPPPAAAP</sequence>
<organism evidence="1 2">
    <name type="scientific">Catenulispora subtropica</name>
    <dbReference type="NCBI Taxonomy" id="450798"/>
    <lineage>
        <taxon>Bacteria</taxon>
        <taxon>Bacillati</taxon>
        <taxon>Actinomycetota</taxon>
        <taxon>Actinomycetes</taxon>
        <taxon>Catenulisporales</taxon>
        <taxon>Catenulisporaceae</taxon>
        <taxon>Catenulispora</taxon>
    </lineage>
</organism>
<reference evidence="1 2" key="1">
    <citation type="journal article" date="2019" name="Int. J. Syst. Evol. Microbiol.">
        <title>The Global Catalogue of Microorganisms (GCM) 10K type strain sequencing project: providing services to taxonomists for standard genome sequencing and annotation.</title>
        <authorList>
            <consortium name="The Broad Institute Genomics Platform"/>
            <consortium name="The Broad Institute Genome Sequencing Center for Infectious Disease"/>
            <person name="Wu L."/>
            <person name="Ma J."/>
        </authorList>
    </citation>
    <scope>NUCLEOTIDE SEQUENCE [LARGE SCALE GENOMIC DNA]</scope>
    <source>
        <strain evidence="1 2">JCM 16013</strain>
    </source>
</reference>
<evidence type="ECO:0000313" key="1">
    <source>
        <dbReference type="EMBL" id="GAA1978151.1"/>
    </source>
</evidence>
<dbReference type="EMBL" id="BAAAQM010000024">
    <property type="protein sequence ID" value="GAA1978151.1"/>
    <property type="molecule type" value="Genomic_DNA"/>
</dbReference>
<comment type="caution">
    <text evidence="1">The sequence shown here is derived from an EMBL/GenBank/DDBJ whole genome shotgun (WGS) entry which is preliminary data.</text>
</comment>
<gene>
    <name evidence="1" type="ORF">GCM10009838_43610</name>
</gene>
<dbReference type="Proteomes" id="UP001499854">
    <property type="component" value="Unassembled WGS sequence"/>
</dbReference>